<sequence length="59" mass="6703">MLDFKSLMTHARENVTACYNYFPTRKSLKLRMIFADHVNRVSTTQPIPLCDSTVAKAVA</sequence>
<gene>
    <name evidence="1" type="ORF">SAMN02927928_0698</name>
</gene>
<organism evidence="1 2">
    <name type="scientific">Asticcacaulis taihuensis</name>
    <dbReference type="NCBI Taxonomy" id="260084"/>
    <lineage>
        <taxon>Bacteria</taxon>
        <taxon>Pseudomonadati</taxon>
        <taxon>Pseudomonadota</taxon>
        <taxon>Alphaproteobacteria</taxon>
        <taxon>Caulobacterales</taxon>
        <taxon>Caulobacteraceae</taxon>
        <taxon>Asticcacaulis</taxon>
    </lineage>
</organism>
<keyword evidence="2" id="KW-1185">Reference proteome</keyword>
<name>A0A1G4PVV4_9CAUL</name>
<dbReference type="EMBL" id="FMTS01000001">
    <property type="protein sequence ID" value="SCW36315.1"/>
    <property type="molecule type" value="Genomic_DNA"/>
</dbReference>
<accession>A0A1G4PVV4</accession>
<reference evidence="2" key="1">
    <citation type="submission" date="2016-10" db="EMBL/GenBank/DDBJ databases">
        <authorList>
            <person name="Varghese N."/>
            <person name="Submissions S."/>
        </authorList>
    </citation>
    <scope>NUCLEOTIDE SEQUENCE [LARGE SCALE GENOMIC DNA]</scope>
    <source>
        <strain evidence="2">CGMCC 1.3431</strain>
    </source>
</reference>
<dbReference type="AlphaFoldDB" id="A0A1G4PVV4"/>
<dbReference type="Proteomes" id="UP000199150">
    <property type="component" value="Unassembled WGS sequence"/>
</dbReference>
<evidence type="ECO:0000313" key="1">
    <source>
        <dbReference type="EMBL" id="SCW36315.1"/>
    </source>
</evidence>
<proteinExistence type="predicted"/>
<protein>
    <submittedName>
        <fullName evidence="1">Uncharacterized protein</fullName>
    </submittedName>
</protein>
<evidence type="ECO:0000313" key="2">
    <source>
        <dbReference type="Proteomes" id="UP000199150"/>
    </source>
</evidence>